<feature type="transmembrane region" description="Helical" evidence="1">
    <location>
        <begin position="218"/>
        <end position="251"/>
    </location>
</feature>
<dbReference type="Proteomes" id="UP000190162">
    <property type="component" value="Unassembled WGS sequence"/>
</dbReference>
<keyword evidence="4" id="KW-1185">Reference proteome</keyword>
<dbReference type="CDD" id="cd01948">
    <property type="entry name" value="EAL"/>
    <property type="match status" value="1"/>
</dbReference>
<organism evidence="3 4">
    <name type="scientific">Enterovibrio nigricans DSM 22720</name>
    <dbReference type="NCBI Taxonomy" id="1121868"/>
    <lineage>
        <taxon>Bacteria</taxon>
        <taxon>Pseudomonadati</taxon>
        <taxon>Pseudomonadota</taxon>
        <taxon>Gammaproteobacteria</taxon>
        <taxon>Vibrionales</taxon>
        <taxon>Vibrionaceae</taxon>
        <taxon>Enterovibrio</taxon>
    </lineage>
</organism>
<feature type="transmembrane region" description="Helical" evidence="1">
    <location>
        <begin position="263"/>
        <end position="281"/>
    </location>
</feature>
<dbReference type="InterPro" id="IPR035919">
    <property type="entry name" value="EAL_sf"/>
</dbReference>
<keyword evidence="1" id="KW-1133">Transmembrane helix</keyword>
<feature type="transmembrane region" description="Helical" evidence="1">
    <location>
        <begin position="117"/>
        <end position="138"/>
    </location>
</feature>
<keyword evidence="1" id="KW-0472">Membrane</keyword>
<dbReference type="OrthoDB" id="1673646at2"/>
<dbReference type="GO" id="GO:0071111">
    <property type="term" value="F:cyclic-guanylate-specific phosphodiesterase activity"/>
    <property type="evidence" value="ECO:0007669"/>
    <property type="project" value="InterPro"/>
</dbReference>
<feature type="domain" description="EAL" evidence="2">
    <location>
        <begin position="447"/>
        <end position="691"/>
    </location>
</feature>
<feature type="transmembrane region" description="Helical" evidence="1">
    <location>
        <begin position="150"/>
        <end position="172"/>
    </location>
</feature>
<sequence length="691" mass="78708">MKYYLSIPQPTFTHRVCYVSLALALTLLSTVLASFSMGEASSFQLLSVTAGTFVALTYVYGRSGIWGAFLGLVFYYSFINIKPSGIGYLYTLIVTAVLMLSMRVIDSIKHHQHATKFVFGYFVFLVPGVTTMLMAILAPNALDRTLALHLYLTDSIGILITAPIIAVAICSTHKICNRQHLKKLLNATPPPHLACKVILVTTIVIVLNQLGHEHVDTYLYYLLLAPLVILAVLNFSEMTQIILMIIGFNLLIHGHDATDLRDLNNKLALFLNFSLIIYIMLDYKSSLRKEIKENTQRLYIDKQSNFGSYQKLEADTEDKRNFIVAALDLTPAFKYPADKRDNILRHISAFFQKETHLLDQSFILYDVSSLIIITDDSEHSITKLAEIPYRLNAAMRDKYINFSTDRIFYCLCSKGIRIRHAVTRLNTNMRLAEKNATTTLINCDNTDHERYILMLEDLSDDNINILRQNYLDCVDPKKRRFELLSRFSIYDEILNTGLVFHCAQKLGHMENLEKKILFKQLQYIKSLDVTSYETASINLTPDYLCNSSAIRAMLAFVKHQHIPPHQICIEVVESGVIEDQQLLVDNLNRLKKAGFKIALDDFGAGHSTFNQLLSMPIDIVKIDGALVRHCDNDFVKQQIIENLRTITKVTDIKVVAECVETEEERQFLMSIGIDYLQGYLIHKPEIVNIFD</sequence>
<proteinExistence type="predicted"/>
<name>A0A1T4UXF5_9GAMM</name>
<evidence type="ECO:0000259" key="2">
    <source>
        <dbReference type="PROSITE" id="PS50883"/>
    </source>
</evidence>
<feature type="transmembrane region" description="Helical" evidence="1">
    <location>
        <begin position="87"/>
        <end position="105"/>
    </location>
</feature>
<evidence type="ECO:0000313" key="4">
    <source>
        <dbReference type="Proteomes" id="UP000190162"/>
    </source>
</evidence>
<dbReference type="EMBL" id="FUXU01000035">
    <property type="protein sequence ID" value="SKA57413.1"/>
    <property type="molecule type" value="Genomic_DNA"/>
</dbReference>
<evidence type="ECO:0000313" key="3">
    <source>
        <dbReference type="EMBL" id="SKA57413.1"/>
    </source>
</evidence>
<feature type="transmembrane region" description="Helical" evidence="1">
    <location>
        <begin position="43"/>
        <end position="60"/>
    </location>
</feature>
<protein>
    <submittedName>
        <fullName evidence="3">EAL domain, c-di-GMP-specific phosphodiesterase class I (Or its enzymatically inactive variant)</fullName>
    </submittedName>
</protein>
<dbReference type="PANTHER" id="PTHR33121">
    <property type="entry name" value="CYCLIC DI-GMP PHOSPHODIESTERASE PDEF"/>
    <property type="match status" value="1"/>
</dbReference>
<gene>
    <name evidence="3" type="ORF">SAMN02745132_02756</name>
</gene>
<dbReference type="InterPro" id="IPR050706">
    <property type="entry name" value="Cyclic-di-GMP_PDE-like"/>
</dbReference>
<dbReference type="PANTHER" id="PTHR33121:SF70">
    <property type="entry name" value="SIGNALING PROTEIN YKOW"/>
    <property type="match status" value="1"/>
</dbReference>
<dbReference type="Pfam" id="PF00563">
    <property type="entry name" value="EAL"/>
    <property type="match status" value="1"/>
</dbReference>
<dbReference type="RefSeq" id="WP_139367766.1">
    <property type="nucleotide sequence ID" value="NZ_FUXU01000035.1"/>
</dbReference>
<dbReference type="PROSITE" id="PS50883">
    <property type="entry name" value="EAL"/>
    <property type="match status" value="1"/>
</dbReference>
<dbReference type="AlphaFoldDB" id="A0A1T4UXF5"/>
<dbReference type="InterPro" id="IPR001633">
    <property type="entry name" value="EAL_dom"/>
</dbReference>
<feature type="transmembrane region" description="Helical" evidence="1">
    <location>
        <begin position="193"/>
        <end position="212"/>
    </location>
</feature>
<evidence type="ECO:0000256" key="1">
    <source>
        <dbReference type="SAM" id="Phobius"/>
    </source>
</evidence>
<dbReference type="Gene3D" id="3.20.20.450">
    <property type="entry name" value="EAL domain"/>
    <property type="match status" value="1"/>
</dbReference>
<dbReference type="SUPFAM" id="SSF141868">
    <property type="entry name" value="EAL domain-like"/>
    <property type="match status" value="1"/>
</dbReference>
<accession>A0A1T4UXF5</accession>
<reference evidence="4" key="1">
    <citation type="submission" date="2017-02" db="EMBL/GenBank/DDBJ databases">
        <authorList>
            <person name="Varghese N."/>
            <person name="Submissions S."/>
        </authorList>
    </citation>
    <scope>NUCLEOTIDE SEQUENCE [LARGE SCALE GENOMIC DNA]</scope>
    <source>
        <strain evidence="4">DSM 22720</strain>
    </source>
</reference>
<dbReference type="SMART" id="SM00052">
    <property type="entry name" value="EAL"/>
    <property type="match status" value="1"/>
</dbReference>
<keyword evidence="1" id="KW-0812">Transmembrane</keyword>